<proteinExistence type="inferred from homology"/>
<dbReference type="InterPro" id="IPR013325">
    <property type="entry name" value="RNA_pol_sigma_r2"/>
</dbReference>
<evidence type="ECO:0000256" key="4">
    <source>
        <dbReference type="ARBA" id="ARBA00023163"/>
    </source>
</evidence>
<evidence type="ECO:0000313" key="7">
    <source>
        <dbReference type="EMBL" id="RHB35363.1"/>
    </source>
</evidence>
<dbReference type="AlphaFoldDB" id="A0A413VP95"/>
<dbReference type="InterPro" id="IPR013324">
    <property type="entry name" value="RNA_pol_sigma_r3/r4-like"/>
</dbReference>
<evidence type="ECO:0000256" key="1">
    <source>
        <dbReference type="ARBA" id="ARBA00010641"/>
    </source>
</evidence>
<dbReference type="InterPro" id="IPR014327">
    <property type="entry name" value="RNA_pol_sigma70_bacteroid"/>
</dbReference>
<dbReference type="InterPro" id="IPR013249">
    <property type="entry name" value="RNA_pol_sigma70_r4_t2"/>
</dbReference>
<dbReference type="Pfam" id="PF08281">
    <property type="entry name" value="Sigma70_r4_2"/>
    <property type="match status" value="1"/>
</dbReference>
<name>A0A413VP95_9BACE</name>
<dbReference type="GO" id="GO:0016987">
    <property type="term" value="F:sigma factor activity"/>
    <property type="evidence" value="ECO:0007669"/>
    <property type="project" value="UniProtKB-KW"/>
</dbReference>
<organism evidence="7 8">
    <name type="scientific">Bacteroides nordii</name>
    <dbReference type="NCBI Taxonomy" id="291645"/>
    <lineage>
        <taxon>Bacteria</taxon>
        <taxon>Pseudomonadati</taxon>
        <taxon>Bacteroidota</taxon>
        <taxon>Bacteroidia</taxon>
        <taxon>Bacteroidales</taxon>
        <taxon>Bacteroidaceae</taxon>
        <taxon>Bacteroides</taxon>
    </lineage>
</organism>
<feature type="domain" description="RNA polymerase sigma factor 70 region 4 type 2" evidence="6">
    <location>
        <begin position="123"/>
        <end position="172"/>
    </location>
</feature>
<dbReference type="GO" id="GO:0006352">
    <property type="term" value="P:DNA-templated transcription initiation"/>
    <property type="evidence" value="ECO:0007669"/>
    <property type="project" value="InterPro"/>
</dbReference>
<comment type="similarity">
    <text evidence="1">Belongs to the sigma-70 factor family. ECF subfamily.</text>
</comment>
<keyword evidence="3" id="KW-0731">Sigma factor</keyword>
<accession>A0A413VP95</accession>
<dbReference type="CDD" id="cd06171">
    <property type="entry name" value="Sigma70_r4"/>
    <property type="match status" value="1"/>
</dbReference>
<evidence type="ECO:0000256" key="3">
    <source>
        <dbReference type="ARBA" id="ARBA00023082"/>
    </source>
</evidence>
<feature type="domain" description="RNA polymerase sigma-70 region 2" evidence="5">
    <location>
        <begin position="22"/>
        <end position="88"/>
    </location>
</feature>
<dbReference type="InterPro" id="IPR039425">
    <property type="entry name" value="RNA_pol_sigma-70-like"/>
</dbReference>
<dbReference type="InterPro" id="IPR036388">
    <property type="entry name" value="WH-like_DNA-bd_sf"/>
</dbReference>
<comment type="caution">
    <text evidence="7">The sequence shown here is derived from an EMBL/GenBank/DDBJ whole genome shotgun (WGS) entry which is preliminary data.</text>
</comment>
<dbReference type="PANTHER" id="PTHR43133:SF46">
    <property type="entry name" value="RNA POLYMERASE SIGMA-70 FACTOR ECF SUBFAMILY"/>
    <property type="match status" value="1"/>
</dbReference>
<dbReference type="InterPro" id="IPR014284">
    <property type="entry name" value="RNA_pol_sigma-70_dom"/>
</dbReference>
<protein>
    <submittedName>
        <fullName evidence="7">RNA polymerase sigma-70 factor</fullName>
    </submittedName>
</protein>
<dbReference type="NCBIfam" id="TIGR02937">
    <property type="entry name" value="sigma70-ECF"/>
    <property type="match status" value="1"/>
</dbReference>
<dbReference type="NCBIfam" id="TIGR02985">
    <property type="entry name" value="Sig70_bacteroi1"/>
    <property type="match status" value="1"/>
</dbReference>
<dbReference type="Pfam" id="PF04542">
    <property type="entry name" value="Sigma70_r2"/>
    <property type="match status" value="1"/>
</dbReference>
<evidence type="ECO:0000259" key="6">
    <source>
        <dbReference type="Pfam" id="PF08281"/>
    </source>
</evidence>
<dbReference type="Gene3D" id="1.10.10.10">
    <property type="entry name" value="Winged helix-like DNA-binding domain superfamily/Winged helix DNA-binding domain"/>
    <property type="match status" value="1"/>
</dbReference>
<gene>
    <name evidence="7" type="ORF">DW888_09565</name>
</gene>
<dbReference type="Gene3D" id="1.10.1740.10">
    <property type="match status" value="1"/>
</dbReference>
<sequence length="195" mass="22992">MHDAQLINGIRKGDHDTFRFIFDHYYALMCSIAYEYVEDYHLSQNIAEDVMLSIWEKRELLNISTSVKSYLLTSVHNKSIDYLRSYSREAEVVSFESEIGSSSCYIPDQEMFEQIILSELEDKIEDIIREMPEECRKVFLLSRYGDKSYAEIADELNISVNTVKYHIKKALSLLREELKDYILAITALYFYLFNQ</sequence>
<evidence type="ECO:0000256" key="2">
    <source>
        <dbReference type="ARBA" id="ARBA00023015"/>
    </source>
</evidence>
<dbReference type="GO" id="GO:0003677">
    <property type="term" value="F:DNA binding"/>
    <property type="evidence" value="ECO:0007669"/>
    <property type="project" value="InterPro"/>
</dbReference>
<reference evidence="7 8" key="1">
    <citation type="submission" date="2018-08" db="EMBL/GenBank/DDBJ databases">
        <title>A genome reference for cultivated species of the human gut microbiota.</title>
        <authorList>
            <person name="Zou Y."/>
            <person name="Xue W."/>
            <person name="Luo G."/>
        </authorList>
    </citation>
    <scope>NUCLEOTIDE SEQUENCE [LARGE SCALE GENOMIC DNA]</scope>
    <source>
        <strain evidence="7 8">AM40-30BH</strain>
    </source>
</reference>
<evidence type="ECO:0000259" key="5">
    <source>
        <dbReference type="Pfam" id="PF04542"/>
    </source>
</evidence>
<dbReference type="SUPFAM" id="SSF88946">
    <property type="entry name" value="Sigma2 domain of RNA polymerase sigma factors"/>
    <property type="match status" value="1"/>
</dbReference>
<evidence type="ECO:0000313" key="8">
    <source>
        <dbReference type="Proteomes" id="UP000284379"/>
    </source>
</evidence>
<dbReference type="EMBL" id="QSGO01000006">
    <property type="protein sequence ID" value="RHB35363.1"/>
    <property type="molecule type" value="Genomic_DNA"/>
</dbReference>
<dbReference type="PANTHER" id="PTHR43133">
    <property type="entry name" value="RNA POLYMERASE ECF-TYPE SIGMA FACTO"/>
    <property type="match status" value="1"/>
</dbReference>
<dbReference type="SUPFAM" id="SSF88659">
    <property type="entry name" value="Sigma3 and sigma4 domains of RNA polymerase sigma factors"/>
    <property type="match status" value="1"/>
</dbReference>
<keyword evidence="2" id="KW-0805">Transcription regulation</keyword>
<dbReference type="Proteomes" id="UP000284379">
    <property type="component" value="Unassembled WGS sequence"/>
</dbReference>
<keyword evidence="4" id="KW-0804">Transcription</keyword>
<dbReference type="InterPro" id="IPR007627">
    <property type="entry name" value="RNA_pol_sigma70_r2"/>
</dbReference>